<protein>
    <recommendedName>
        <fullName evidence="7">Major facilitator superfamily associated domain-containing protein</fullName>
    </recommendedName>
</protein>
<dbReference type="GO" id="GO:0016020">
    <property type="term" value="C:membrane"/>
    <property type="evidence" value="ECO:0007669"/>
    <property type="project" value="UniProtKB-SubCell"/>
</dbReference>
<feature type="transmembrane region" description="Helical" evidence="6">
    <location>
        <begin position="465"/>
        <end position="489"/>
    </location>
</feature>
<dbReference type="KEGG" id="obi:106876339"/>
<keyword evidence="4 6" id="KW-1133">Transmembrane helix</keyword>
<evidence type="ECO:0000256" key="5">
    <source>
        <dbReference type="ARBA" id="ARBA00023136"/>
    </source>
</evidence>
<dbReference type="InterPro" id="IPR036259">
    <property type="entry name" value="MFS_trans_sf"/>
</dbReference>
<dbReference type="PANTHER" id="PTHR16172:SF41">
    <property type="entry name" value="MAJOR FACILITATOR SUPERFAMILY DOMAIN-CONTAINING PROTEIN 6-LIKE"/>
    <property type="match status" value="1"/>
</dbReference>
<keyword evidence="3 6" id="KW-0812">Transmembrane</keyword>
<dbReference type="AlphaFoldDB" id="A0A0L8GL44"/>
<dbReference type="OMA" id="ENESYNT"/>
<dbReference type="PANTHER" id="PTHR16172">
    <property type="entry name" value="MAJOR FACILITATOR SUPERFAMILY DOMAIN-CONTAINING PROTEIN 6-LIKE"/>
    <property type="match status" value="1"/>
</dbReference>
<evidence type="ECO:0000256" key="3">
    <source>
        <dbReference type="ARBA" id="ARBA00022692"/>
    </source>
</evidence>
<feature type="transmembrane region" description="Helical" evidence="6">
    <location>
        <begin position="437"/>
        <end position="458"/>
    </location>
</feature>
<dbReference type="InterPro" id="IPR024989">
    <property type="entry name" value="MFS_assoc_dom"/>
</dbReference>
<feature type="transmembrane region" description="Helical" evidence="6">
    <location>
        <begin position="405"/>
        <end position="431"/>
    </location>
</feature>
<dbReference type="Gene3D" id="1.20.1250.20">
    <property type="entry name" value="MFS general substrate transporter like domains"/>
    <property type="match status" value="2"/>
</dbReference>
<feature type="transmembrane region" description="Helical" evidence="6">
    <location>
        <begin position="363"/>
        <end position="384"/>
    </location>
</feature>
<proteinExistence type="inferred from homology"/>
<organism evidence="8">
    <name type="scientific">Octopus bimaculoides</name>
    <name type="common">California two-spotted octopus</name>
    <dbReference type="NCBI Taxonomy" id="37653"/>
    <lineage>
        <taxon>Eukaryota</taxon>
        <taxon>Metazoa</taxon>
        <taxon>Spiralia</taxon>
        <taxon>Lophotrochozoa</taxon>
        <taxon>Mollusca</taxon>
        <taxon>Cephalopoda</taxon>
        <taxon>Coleoidea</taxon>
        <taxon>Octopodiformes</taxon>
        <taxon>Octopoda</taxon>
        <taxon>Incirrata</taxon>
        <taxon>Octopodidae</taxon>
        <taxon>Octopus</taxon>
    </lineage>
</organism>
<sequence length="635" mass="71837">MVRKQECQITINKTLLPIKIFYFSFYSAIGFLLPFIPLYMKNLGLSAQESGIITGSMLLFGIVAERIVSFLADRFQKHKLLLLLFTFLSGVVYMCLLLVPSKNLPYKTVIKTNVHCNTQDSYIRDCISSEVNTSKKLHRPLHNSVVSCPVTFYDYALFAKTNNLTELNCEASCLFAVPGAYTSRVCFTTDVRPFGARSCFDIWVSSSKETYLHFTISNTTVTLKNEIHLERIPLPHLICKDYNLKNLIHHGKPYWQMLCNEETVLNCKFQCTRQDKNGCEQHNELYGATFGIFLAIQITCALLFLPSVSLIDSIASSQLSEPSPSLGHQRIWGTLGFGLCALTSAGLMELLKEYHNKPVDYHHSFYLFLTFTTISALIGSKLDIPDTLKSSQNSQKLRITLRNCEILHFLFIIICLGIFDGSISTFLLWYLKDLNSSPLVFGFSLLFNALCEIIILLVSNRIIKLIGHIPSLLLSLAAYCIRFLGYSFISKGWLVLLFEPFHGLSYGLMLVSLSGYSNILLTTNGLTFIKGLYFGLGRGFGSILTGVLFTIVGGLWTWRIYSIAAFLMILIVIPLQWFFSRQTQRMEVPEQANKFENLEDGTANESTIERLLTEEHQSPETKIKGGKLTWTRDEL</sequence>
<feature type="transmembrane region" description="Helical" evidence="6">
    <location>
        <begin position="80"/>
        <end position="99"/>
    </location>
</feature>
<feature type="transmembrane region" description="Helical" evidence="6">
    <location>
        <begin position="51"/>
        <end position="68"/>
    </location>
</feature>
<dbReference type="STRING" id="37653.A0A0L8GL44"/>
<dbReference type="InterPro" id="IPR051717">
    <property type="entry name" value="MFS_MFSD6"/>
</dbReference>
<feature type="domain" description="Major facilitator superfamily associated" evidence="7">
    <location>
        <begin position="17"/>
        <end position="559"/>
    </location>
</feature>
<dbReference type="SUPFAM" id="SSF103473">
    <property type="entry name" value="MFS general substrate transporter"/>
    <property type="match status" value="1"/>
</dbReference>
<accession>A0A0L8GL44</accession>
<dbReference type="EMBL" id="KQ421493">
    <property type="protein sequence ID" value="KOF77320.1"/>
    <property type="molecule type" value="Genomic_DNA"/>
</dbReference>
<evidence type="ECO:0000256" key="6">
    <source>
        <dbReference type="SAM" id="Phobius"/>
    </source>
</evidence>
<evidence type="ECO:0000256" key="1">
    <source>
        <dbReference type="ARBA" id="ARBA00004141"/>
    </source>
</evidence>
<gene>
    <name evidence="8" type="ORF">OCBIM_22032244mg</name>
</gene>
<dbReference type="Pfam" id="PF12832">
    <property type="entry name" value="MFS_1_like"/>
    <property type="match status" value="1"/>
</dbReference>
<keyword evidence="5 6" id="KW-0472">Membrane</keyword>
<evidence type="ECO:0000256" key="2">
    <source>
        <dbReference type="ARBA" id="ARBA00005241"/>
    </source>
</evidence>
<reference evidence="8" key="1">
    <citation type="submission" date="2015-07" db="EMBL/GenBank/DDBJ databases">
        <title>MeaNS - Measles Nucleotide Surveillance Program.</title>
        <authorList>
            <person name="Tran T."/>
            <person name="Druce J."/>
        </authorList>
    </citation>
    <scope>NUCLEOTIDE SEQUENCE</scope>
    <source>
        <strain evidence="8">UCB-OBI-ISO-001</strain>
        <tissue evidence="8">Gonad</tissue>
    </source>
</reference>
<comment type="similarity">
    <text evidence="2">Belongs to the major facilitator superfamily. MFSD6 family.</text>
</comment>
<evidence type="ECO:0000256" key="4">
    <source>
        <dbReference type="ARBA" id="ARBA00022989"/>
    </source>
</evidence>
<feature type="transmembrane region" description="Helical" evidence="6">
    <location>
        <begin position="501"/>
        <end position="521"/>
    </location>
</feature>
<feature type="transmembrane region" description="Helical" evidence="6">
    <location>
        <begin position="533"/>
        <end position="552"/>
    </location>
</feature>
<evidence type="ECO:0000259" key="7">
    <source>
        <dbReference type="Pfam" id="PF12832"/>
    </source>
</evidence>
<feature type="transmembrane region" description="Helical" evidence="6">
    <location>
        <begin position="20"/>
        <end position="39"/>
    </location>
</feature>
<comment type="subcellular location">
    <subcellularLocation>
        <location evidence="1">Membrane</location>
        <topology evidence="1">Multi-pass membrane protein</topology>
    </subcellularLocation>
</comment>
<dbReference type="OrthoDB" id="515887at2759"/>
<feature type="transmembrane region" description="Helical" evidence="6">
    <location>
        <begin position="558"/>
        <end position="579"/>
    </location>
</feature>
<feature type="transmembrane region" description="Helical" evidence="6">
    <location>
        <begin position="285"/>
        <end position="311"/>
    </location>
</feature>
<name>A0A0L8GL44_OCTBM</name>
<feature type="transmembrane region" description="Helical" evidence="6">
    <location>
        <begin position="331"/>
        <end position="351"/>
    </location>
</feature>
<evidence type="ECO:0000313" key="8">
    <source>
        <dbReference type="EMBL" id="KOF77320.1"/>
    </source>
</evidence>